<dbReference type="EMBL" id="CAJNRG010008976">
    <property type="protein sequence ID" value="CAF2109051.1"/>
    <property type="molecule type" value="Genomic_DNA"/>
</dbReference>
<proteinExistence type="predicted"/>
<dbReference type="Proteomes" id="UP000663887">
    <property type="component" value="Unassembled WGS sequence"/>
</dbReference>
<dbReference type="Proteomes" id="UP000663842">
    <property type="component" value="Unassembled WGS sequence"/>
</dbReference>
<evidence type="ECO:0000313" key="1">
    <source>
        <dbReference type="EMBL" id="CAF2109051.1"/>
    </source>
</evidence>
<dbReference type="AlphaFoldDB" id="A0A816UK98"/>
<dbReference type="Gene3D" id="1.25.40.10">
    <property type="entry name" value="Tetratricopeptide repeat domain"/>
    <property type="match status" value="1"/>
</dbReference>
<organism evidence="1 3">
    <name type="scientific">Rotaria magnacalcarata</name>
    <dbReference type="NCBI Taxonomy" id="392030"/>
    <lineage>
        <taxon>Eukaryota</taxon>
        <taxon>Metazoa</taxon>
        <taxon>Spiralia</taxon>
        <taxon>Gnathifera</taxon>
        <taxon>Rotifera</taxon>
        <taxon>Eurotatoria</taxon>
        <taxon>Bdelloidea</taxon>
        <taxon>Philodinida</taxon>
        <taxon>Philodinidae</taxon>
        <taxon>Rotaria</taxon>
    </lineage>
</organism>
<evidence type="ECO:0000313" key="2">
    <source>
        <dbReference type="EMBL" id="CAF3921898.1"/>
    </source>
</evidence>
<protein>
    <submittedName>
        <fullName evidence="1">Uncharacterized protein</fullName>
    </submittedName>
</protein>
<reference evidence="1" key="1">
    <citation type="submission" date="2021-02" db="EMBL/GenBank/DDBJ databases">
        <authorList>
            <person name="Nowell W R."/>
        </authorList>
    </citation>
    <scope>NUCLEOTIDE SEQUENCE</scope>
</reference>
<accession>A0A816UK98</accession>
<comment type="caution">
    <text evidence="1">The sequence shown here is derived from an EMBL/GenBank/DDBJ whole genome shotgun (WGS) entry which is preliminary data.</text>
</comment>
<gene>
    <name evidence="2" type="ORF">UXM345_LOCUS11678</name>
    <name evidence="1" type="ORF">XDN619_LOCUS20380</name>
</gene>
<dbReference type="EMBL" id="CAJOBF010001176">
    <property type="protein sequence ID" value="CAF3921898.1"/>
    <property type="molecule type" value="Genomic_DNA"/>
</dbReference>
<sequence>MGCIHSSTNDGNLLLSNSNIVDQNFPSSSSSSSLTIVEQIEVEKILSAIPQHCRQTIANFPSRQLLNIYQRHFLAKYYIGQENFVCAIAHEYRVAKELEVLMGNDEDHFIYIDIYNVMSKCLMKHNAIPTATQLSRSAMALLLKHTPMDQAAISTQYANLAVIYQVQKDWANANYCLKEAINTAQKIDQPDHQYIQLLQKNLDLIKEQVVDEIFSTMTLTKVEQKPGETEDQCRRRAMAEIIEFNAEHGTFPFDKFEFTRLPLKETESLVNDQILNDVILKLKTFLTKSPSSESEEFNFIAVEFKHAQMKETSLSPAIIEAALTIIFDQINNEKFSNDEKYASLKQFPYSFSYTHDHFFHQLGVRVFLVKTKSKLSQK</sequence>
<dbReference type="InterPro" id="IPR011990">
    <property type="entry name" value="TPR-like_helical_dom_sf"/>
</dbReference>
<evidence type="ECO:0000313" key="3">
    <source>
        <dbReference type="Proteomes" id="UP000663887"/>
    </source>
</evidence>
<name>A0A816UK98_9BILA</name>
<dbReference type="SUPFAM" id="SSF48452">
    <property type="entry name" value="TPR-like"/>
    <property type="match status" value="1"/>
</dbReference>